<accession>A0AAD5J461</accession>
<dbReference type="FunFam" id="3.40.50.2000:FF:000103">
    <property type="entry name" value="Glycosyltransferase"/>
    <property type="match status" value="1"/>
</dbReference>
<dbReference type="InterPro" id="IPR035595">
    <property type="entry name" value="UDP_glycos_trans_CS"/>
</dbReference>
<comment type="caution">
    <text evidence="7">The sequence shown here is derived from an EMBL/GenBank/DDBJ whole genome shotgun (WGS) entry which is preliminary data.</text>
</comment>
<dbReference type="GO" id="GO:0035251">
    <property type="term" value="F:UDP-glucosyltransferase activity"/>
    <property type="evidence" value="ECO:0007669"/>
    <property type="project" value="TreeGrafter"/>
</dbReference>
<evidence type="ECO:0000313" key="8">
    <source>
        <dbReference type="Proteomes" id="UP001064489"/>
    </source>
</evidence>
<keyword evidence="2 4" id="KW-0328">Glycosyltransferase</keyword>
<feature type="transmembrane region" description="Helical" evidence="6">
    <location>
        <begin position="140"/>
        <end position="161"/>
    </location>
</feature>
<dbReference type="PANTHER" id="PTHR48047:SF61">
    <property type="entry name" value="OS04G0273600 PROTEIN"/>
    <property type="match status" value="1"/>
</dbReference>
<protein>
    <recommendedName>
        <fullName evidence="5">Glycosyltransferase</fullName>
        <ecNumber evidence="5">2.4.1.-</ecNumber>
    </recommendedName>
</protein>
<gene>
    <name evidence="7" type="ORF">LWI28_013219</name>
</gene>
<organism evidence="7 8">
    <name type="scientific">Acer negundo</name>
    <name type="common">Box elder</name>
    <dbReference type="NCBI Taxonomy" id="4023"/>
    <lineage>
        <taxon>Eukaryota</taxon>
        <taxon>Viridiplantae</taxon>
        <taxon>Streptophyta</taxon>
        <taxon>Embryophyta</taxon>
        <taxon>Tracheophyta</taxon>
        <taxon>Spermatophyta</taxon>
        <taxon>Magnoliopsida</taxon>
        <taxon>eudicotyledons</taxon>
        <taxon>Gunneridae</taxon>
        <taxon>Pentapetalae</taxon>
        <taxon>rosids</taxon>
        <taxon>malvids</taxon>
        <taxon>Sapindales</taxon>
        <taxon>Sapindaceae</taxon>
        <taxon>Hippocastanoideae</taxon>
        <taxon>Acereae</taxon>
        <taxon>Acer</taxon>
    </lineage>
</organism>
<dbReference type="AlphaFoldDB" id="A0AAD5J461"/>
<dbReference type="PANTHER" id="PTHR48047">
    <property type="entry name" value="GLYCOSYLTRANSFERASE"/>
    <property type="match status" value="1"/>
</dbReference>
<evidence type="ECO:0000256" key="3">
    <source>
        <dbReference type="ARBA" id="ARBA00022679"/>
    </source>
</evidence>
<evidence type="ECO:0000256" key="6">
    <source>
        <dbReference type="SAM" id="Phobius"/>
    </source>
</evidence>
<keyword evidence="6" id="KW-1133">Transmembrane helix</keyword>
<evidence type="ECO:0000256" key="1">
    <source>
        <dbReference type="ARBA" id="ARBA00009995"/>
    </source>
</evidence>
<name>A0AAD5J461_ACENE</name>
<reference evidence="7" key="2">
    <citation type="submission" date="2023-02" db="EMBL/GenBank/DDBJ databases">
        <authorList>
            <person name="Swenson N.G."/>
            <person name="Wegrzyn J.L."/>
            <person name="Mcevoy S.L."/>
        </authorList>
    </citation>
    <scope>NUCLEOTIDE SEQUENCE</scope>
    <source>
        <strain evidence="7">91603</strain>
        <tissue evidence="7">Leaf</tissue>
    </source>
</reference>
<proteinExistence type="inferred from homology"/>
<sequence length="492" mass="55032">MAMAEPEKKNIVMFPFMAYGHLNPFMALARQLERRKGYKTTIVNTPLNIKKLRSSLPPNSNISFAEIPFNVGADYGLPAGTENTDNLSYEFMIPFLIASENLKTPFKNLLVDITRIDGHAPVCVISDMFLGWTVEVSKELGIFHSVFVAGAGYGMAVYFSVSLNMRGYCKNPEEDEFSLLDFPEASKIQLSQLGNDLIYTEAAESWWSFKEKQFLFCLSSDAILLNTIDGLGGAIGAKYFSRKMEGKPVWMIGPACNNSDTIKKDHKNMQIESIFAWLDLQATGSVLYVCFGSQNAILPSQVRELALGLEASEKPFIWVVRPPIGFSTATEDLQADWFPEGFIERIRRKNQGLLVYKWVPQLEILSHKSTGAFLSHCGWNSVLESLCHGVPIIGWPLAGEQMFNSKMLEDEAGVCMEVARGIVEGNVKCKHIAEVIKMRMEEMNKGGKMRKKACDMKVKLEEAIKESEGFKGSSIRAMDEFLNTASNKYSTM</sequence>
<dbReference type="Proteomes" id="UP001064489">
    <property type="component" value="Chromosome 4"/>
</dbReference>
<keyword evidence="6" id="KW-0472">Membrane</keyword>
<evidence type="ECO:0000256" key="2">
    <source>
        <dbReference type="ARBA" id="ARBA00022676"/>
    </source>
</evidence>
<dbReference type="SUPFAM" id="SSF53756">
    <property type="entry name" value="UDP-Glycosyltransferase/glycogen phosphorylase"/>
    <property type="match status" value="1"/>
</dbReference>
<dbReference type="PROSITE" id="PS00375">
    <property type="entry name" value="UDPGT"/>
    <property type="match status" value="1"/>
</dbReference>
<dbReference type="Gene3D" id="3.40.50.2000">
    <property type="entry name" value="Glycogen Phosphorylase B"/>
    <property type="match status" value="2"/>
</dbReference>
<dbReference type="Pfam" id="PF00201">
    <property type="entry name" value="UDPGT"/>
    <property type="match status" value="1"/>
</dbReference>
<keyword evidence="8" id="KW-1185">Reference proteome</keyword>
<dbReference type="FunFam" id="3.40.50.2000:FF:000064">
    <property type="entry name" value="Glycosyltransferase"/>
    <property type="match status" value="1"/>
</dbReference>
<feature type="transmembrane region" description="Helical" evidence="6">
    <location>
        <begin position="12"/>
        <end position="29"/>
    </location>
</feature>
<dbReference type="CDD" id="cd03784">
    <property type="entry name" value="GT1_Gtf-like"/>
    <property type="match status" value="1"/>
</dbReference>
<reference evidence="7" key="1">
    <citation type="journal article" date="2022" name="Plant J.">
        <title>Strategies of tolerance reflected in two North American maple genomes.</title>
        <authorList>
            <person name="McEvoy S.L."/>
            <person name="Sezen U.U."/>
            <person name="Trouern-Trend A."/>
            <person name="McMahon S.M."/>
            <person name="Schaberg P.G."/>
            <person name="Yang J."/>
            <person name="Wegrzyn J.L."/>
            <person name="Swenson N.G."/>
        </authorList>
    </citation>
    <scope>NUCLEOTIDE SEQUENCE</scope>
    <source>
        <strain evidence="7">91603</strain>
    </source>
</reference>
<dbReference type="InterPro" id="IPR002213">
    <property type="entry name" value="UDP_glucos_trans"/>
</dbReference>
<comment type="similarity">
    <text evidence="1 4">Belongs to the UDP-glycosyltransferase family.</text>
</comment>
<dbReference type="EMBL" id="JAJSOW010000101">
    <property type="protein sequence ID" value="KAI9181270.1"/>
    <property type="molecule type" value="Genomic_DNA"/>
</dbReference>
<dbReference type="EC" id="2.4.1.-" evidence="5"/>
<keyword evidence="3 4" id="KW-0808">Transferase</keyword>
<evidence type="ECO:0000256" key="5">
    <source>
        <dbReference type="RuleBase" id="RU362057"/>
    </source>
</evidence>
<keyword evidence="6" id="KW-0812">Transmembrane</keyword>
<evidence type="ECO:0000313" key="7">
    <source>
        <dbReference type="EMBL" id="KAI9181270.1"/>
    </source>
</evidence>
<evidence type="ECO:0000256" key="4">
    <source>
        <dbReference type="RuleBase" id="RU003718"/>
    </source>
</evidence>